<protein>
    <submittedName>
        <fullName evidence="2">Uncharacterized protein</fullName>
    </submittedName>
</protein>
<dbReference type="GO" id="GO:0036038">
    <property type="term" value="C:MKS complex"/>
    <property type="evidence" value="ECO:0007669"/>
    <property type="project" value="InterPro"/>
</dbReference>
<accession>A0A1X7SQ26</accession>
<organism evidence="2">
    <name type="scientific">Amphimedon queenslandica</name>
    <name type="common">Sponge</name>
    <dbReference type="NCBI Taxonomy" id="400682"/>
    <lineage>
        <taxon>Eukaryota</taxon>
        <taxon>Metazoa</taxon>
        <taxon>Porifera</taxon>
        <taxon>Demospongiae</taxon>
        <taxon>Heteroscleromorpha</taxon>
        <taxon>Haplosclerida</taxon>
        <taxon>Niphatidae</taxon>
        <taxon>Amphimedon</taxon>
    </lineage>
</organism>
<sequence length="113" mass="12930">TSDPSPNAPSHLPKNNLHTLLTLFCSVQIIYLIWKQTSVRIFLIDWEKPKGAGQAKDTTVPITSTVSIWRTYFVANEWNEIQTNRKLNSFCFDVVAAVSGDYWFGQFCQEESK</sequence>
<dbReference type="PANTHER" id="PTHR21274">
    <property type="entry name" value="MECKELIN"/>
    <property type="match status" value="1"/>
</dbReference>
<dbReference type="Pfam" id="PF09773">
    <property type="entry name" value="Meckelin"/>
    <property type="match status" value="1"/>
</dbReference>
<keyword evidence="1" id="KW-0812">Transmembrane</keyword>
<dbReference type="PANTHER" id="PTHR21274:SF0">
    <property type="entry name" value="MECKELIN"/>
    <property type="match status" value="1"/>
</dbReference>
<feature type="transmembrane region" description="Helical" evidence="1">
    <location>
        <begin position="17"/>
        <end position="34"/>
    </location>
</feature>
<dbReference type="GO" id="GO:0060271">
    <property type="term" value="P:cilium assembly"/>
    <property type="evidence" value="ECO:0007669"/>
    <property type="project" value="InterPro"/>
</dbReference>
<proteinExistence type="predicted"/>
<evidence type="ECO:0000313" key="2">
    <source>
        <dbReference type="EnsemblMetazoa" id="Aqu2.1.04190_001"/>
    </source>
</evidence>
<dbReference type="InterPro" id="IPR019170">
    <property type="entry name" value="Meckelin"/>
</dbReference>
<dbReference type="STRING" id="400682.A0A1X7SQ26"/>
<keyword evidence="1" id="KW-1133">Transmembrane helix</keyword>
<evidence type="ECO:0000256" key="1">
    <source>
        <dbReference type="SAM" id="Phobius"/>
    </source>
</evidence>
<dbReference type="eggNOG" id="KOG4611">
    <property type="taxonomic scope" value="Eukaryota"/>
</dbReference>
<dbReference type="EnsemblMetazoa" id="Aqu2.1.04190_001">
    <property type="protein sequence ID" value="Aqu2.1.04190_001"/>
    <property type="gene ID" value="Aqu2.1.04190"/>
</dbReference>
<dbReference type="InParanoid" id="A0A1X7SQ26"/>
<name>A0A1X7SQ26_AMPQE</name>
<keyword evidence="1" id="KW-0472">Membrane</keyword>
<reference evidence="2" key="1">
    <citation type="submission" date="2017-05" db="UniProtKB">
        <authorList>
            <consortium name="EnsemblMetazoa"/>
        </authorList>
    </citation>
    <scope>IDENTIFICATION</scope>
</reference>
<dbReference type="AlphaFoldDB" id="A0A1X7SQ26"/>